<feature type="region of interest" description="Disordered" evidence="1">
    <location>
        <begin position="1"/>
        <end position="263"/>
    </location>
</feature>
<evidence type="ECO:0000313" key="2">
    <source>
        <dbReference type="EMBL" id="JAU34863.1"/>
    </source>
</evidence>
<dbReference type="PANTHER" id="PTHR42851:SF4">
    <property type="entry name" value="PWWP DOMAIN-CONTAINING PROTEIN"/>
    <property type="match status" value="1"/>
</dbReference>
<feature type="region of interest" description="Disordered" evidence="1">
    <location>
        <begin position="337"/>
        <end position="366"/>
    </location>
</feature>
<dbReference type="EMBL" id="GEVL01013989">
    <property type="protein sequence ID" value="JAU63352.1"/>
    <property type="molecule type" value="Transcribed_RNA"/>
</dbReference>
<feature type="region of interest" description="Disordered" evidence="1">
    <location>
        <begin position="687"/>
        <end position="715"/>
    </location>
</feature>
<feature type="region of interest" description="Disordered" evidence="1">
    <location>
        <begin position="620"/>
        <end position="642"/>
    </location>
</feature>
<dbReference type="InterPro" id="IPR053063">
    <property type="entry name" value="PWWP_domain_containing_PDP"/>
</dbReference>
<feature type="compositionally biased region" description="Acidic residues" evidence="1">
    <location>
        <begin position="493"/>
        <end position="510"/>
    </location>
</feature>
<feature type="compositionally biased region" description="Basic and acidic residues" evidence="1">
    <location>
        <begin position="215"/>
        <end position="224"/>
    </location>
</feature>
<feature type="compositionally biased region" description="Acidic residues" evidence="1">
    <location>
        <begin position="447"/>
        <end position="457"/>
    </location>
</feature>
<organism evidence="2">
    <name type="scientific">Noccaea caerulescens</name>
    <name type="common">Alpine penny-cress</name>
    <name type="synonym">Thlaspi caerulescens</name>
    <dbReference type="NCBI Taxonomy" id="107243"/>
    <lineage>
        <taxon>Eukaryota</taxon>
        <taxon>Viridiplantae</taxon>
        <taxon>Streptophyta</taxon>
        <taxon>Embryophyta</taxon>
        <taxon>Tracheophyta</taxon>
        <taxon>Spermatophyta</taxon>
        <taxon>Magnoliopsida</taxon>
        <taxon>eudicotyledons</taxon>
        <taxon>Gunneridae</taxon>
        <taxon>Pentapetalae</taxon>
        <taxon>rosids</taxon>
        <taxon>malvids</taxon>
        <taxon>Brassicales</taxon>
        <taxon>Brassicaceae</taxon>
        <taxon>Coluteocarpeae</taxon>
        <taxon>Noccaea</taxon>
    </lineage>
</organism>
<feature type="compositionally biased region" description="Basic and acidic residues" evidence="1">
    <location>
        <begin position="470"/>
        <end position="479"/>
    </location>
</feature>
<feature type="compositionally biased region" description="Basic and acidic residues" evidence="1">
    <location>
        <begin position="91"/>
        <end position="103"/>
    </location>
</feature>
<gene>
    <name evidence="2" type="ORF">LC_TR1234_c0_g1_i1_g.3614</name>
    <name evidence="3" type="ORF">LE_TR15442_c0_g1_i1_g.48662</name>
</gene>
<feature type="compositionally biased region" description="Polar residues" evidence="1">
    <location>
        <begin position="352"/>
        <end position="366"/>
    </location>
</feature>
<accession>A0A1J3ETE8</accession>
<feature type="compositionally biased region" description="Acidic residues" evidence="1">
    <location>
        <begin position="1"/>
        <end position="10"/>
    </location>
</feature>
<feature type="compositionally biased region" description="Acidic residues" evidence="1">
    <location>
        <begin position="72"/>
        <end position="90"/>
    </location>
</feature>
<dbReference type="EMBL" id="GEVK01017969">
    <property type="protein sequence ID" value="JAU34863.1"/>
    <property type="molecule type" value="Transcribed_RNA"/>
</dbReference>
<feature type="region of interest" description="Disordered" evidence="1">
    <location>
        <begin position="417"/>
        <end position="534"/>
    </location>
</feature>
<protein>
    <recommendedName>
        <fullName evidence="4">Dentin sialophosphoprotein-like</fullName>
    </recommendedName>
</protein>
<evidence type="ECO:0000313" key="3">
    <source>
        <dbReference type="EMBL" id="JAU63352.1"/>
    </source>
</evidence>
<evidence type="ECO:0008006" key="4">
    <source>
        <dbReference type="Google" id="ProtNLM"/>
    </source>
</evidence>
<evidence type="ECO:0000256" key="1">
    <source>
        <dbReference type="SAM" id="MobiDB-lite"/>
    </source>
</evidence>
<proteinExistence type="predicted"/>
<name>A0A1J3ETE8_NOCCA</name>
<feature type="compositionally biased region" description="Basic residues" evidence="1">
    <location>
        <begin position="687"/>
        <end position="699"/>
    </location>
</feature>
<feature type="compositionally biased region" description="Acidic residues" evidence="1">
    <location>
        <begin position="118"/>
        <end position="134"/>
    </location>
</feature>
<dbReference type="AlphaFoldDB" id="A0A1J3ETE8"/>
<sequence length="824" mass="88742">MEEQREESEFLGDTSSKTQTLDGEDDKTVEVSDSGVCDVREADGSLKAGAGNAPDLVADENQVKSDVGSVEDMAEKEDNVEESGEVETEDNVEKTVSSDDVGRTDAITELETERNGMDGDDGTVEVEPLDETEGSDLRKDVQRVSETAKLVDVEMNDETARNGASRETAGEEETVASAGNEVTAEKAKCEVEENGGACEKSQPSSVDGEMLSVADQEKESEKQRNLGSGPKDAIHSESAQVPEEPAELSNGEWNEENPGAVSEVNSAPEICLEEEITQNEENGEGIEIDYAAEEHMGEDVEVGRALDNGVNESAGATVVQTQVEADENDSNVVNEMEIDEQKDNVDMATDLTDPNSPSEDAATGNIQDNVSLKEDKKAIDMPEEVATVDCKEALRSGDATVNAESHYNLSLSAQGIQNESSEACVSFGAESPAAATECPREASDAILESDENQEEQDHEGLDQNSLDQQDALREGDGTTHEAPSIDPNQKEDTEMEEDPNSSDYGDDGTDSDIRTNGVKRKADVLSEDSPGEGRKTVSLAKVSFAQRPSFKIGACIARAASQMAGSTSVLKGSNIGDETLSVESFVSQLHCAATDPVKENVVSEIAAGFFLDFRNSSASQQVAPEKVGGKRGRPSNSNAGGTEAFEFEEMGDTYWTDRVIHNGGEEQAPPTEKGSYQVVPVELKSSQVKRTRRPYKRRQSQISVPLPSASDKPADFDENAPAELIMKFSETDTIPPEKSLSKMFRHFGPIKESQTEVDKENNRARVVFRKGADAEVAYNSAGRFKIFGTKAVNYELSFTITEAFKVQPYVVSLGEENAALSLPS</sequence>
<dbReference type="PANTHER" id="PTHR42851">
    <property type="entry name" value="ALDOLASE-RELATED"/>
    <property type="match status" value="1"/>
</dbReference>
<reference evidence="2" key="1">
    <citation type="submission" date="2016-07" db="EMBL/GenBank/DDBJ databases">
        <title>De novo transcriptome assembly of four accessions of the metal hyperaccumulator plant Noccaea caerulescens.</title>
        <authorList>
            <person name="Blande D."/>
            <person name="Halimaa P."/>
            <person name="Tervahauta A.I."/>
            <person name="Aarts M.G."/>
            <person name="Karenlampi S.O."/>
        </authorList>
    </citation>
    <scope>NUCLEOTIDE SEQUENCE</scope>
</reference>